<comment type="caution">
    <text evidence="1">The sequence shown here is derived from an EMBL/GenBank/DDBJ whole genome shotgun (WGS) entry which is preliminary data.</text>
</comment>
<evidence type="ECO:0000313" key="1">
    <source>
        <dbReference type="EMBL" id="KAG1793791.1"/>
    </source>
</evidence>
<dbReference type="GeneID" id="64631550"/>
<evidence type="ECO:0008006" key="3">
    <source>
        <dbReference type="Google" id="ProtNLM"/>
    </source>
</evidence>
<dbReference type="EMBL" id="JABBWG010000416">
    <property type="protein sequence ID" value="KAG1793791.1"/>
    <property type="molecule type" value="Genomic_DNA"/>
</dbReference>
<sequence length="97" mass="10850">MKARRSHDRCLSIPFAVVGQNIPAGASFTLDSVEPELELARSLLPHPPTVSFTKITSVDATKSIALRALRDHTWMHFACHGKQKYDEPFNSAFLTRD</sequence>
<organism evidence="1 2">
    <name type="scientific">Suillus subaureus</name>
    <dbReference type="NCBI Taxonomy" id="48587"/>
    <lineage>
        <taxon>Eukaryota</taxon>
        <taxon>Fungi</taxon>
        <taxon>Dikarya</taxon>
        <taxon>Basidiomycota</taxon>
        <taxon>Agaricomycotina</taxon>
        <taxon>Agaricomycetes</taxon>
        <taxon>Agaricomycetidae</taxon>
        <taxon>Boletales</taxon>
        <taxon>Suillineae</taxon>
        <taxon>Suillaceae</taxon>
        <taxon>Suillus</taxon>
    </lineage>
</organism>
<dbReference type="AlphaFoldDB" id="A0A9P7ARA5"/>
<keyword evidence="2" id="KW-1185">Reference proteome</keyword>
<gene>
    <name evidence="1" type="ORF">BJ212DRAFT_1414345</name>
</gene>
<evidence type="ECO:0000313" key="2">
    <source>
        <dbReference type="Proteomes" id="UP000807769"/>
    </source>
</evidence>
<dbReference type="OrthoDB" id="2677767at2759"/>
<accession>A0A9P7ARA5</accession>
<name>A0A9P7ARA5_9AGAM</name>
<protein>
    <recommendedName>
        <fullName evidence="3">CHAT domain-containing protein</fullName>
    </recommendedName>
</protein>
<proteinExistence type="predicted"/>
<reference evidence="1" key="1">
    <citation type="journal article" date="2020" name="New Phytol.">
        <title>Comparative genomics reveals dynamic genome evolution in host specialist ectomycorrhizal fungi.</title>
        <authorList>
            <person name="Lofgren L.A."/>
            <person name="Nguyen N.H."/>
            <person name="Vilgalys R."/>
            <person name="Ruytinx J."/>
            <person name="Liao H.L."/>
            <person name="Branco S."/>
            <person name="Kuo A."/>
            <person name="LaButti K."/>
            <person name="Lipzen A."/>
            <person name="Andreopoulos W."/>
            <person name="Pangilinan J."/>
            <person name="Riley R."/>
            <person name="Hundley H."/>
            <person name="Na H."/>
            <person name="Barry K."/>
            <person name="Grigoriev I.V."/>
            <person name="Stajich J.E."/>
            <person name="Kennedy P.G."/>
        </authorList>
    </citation>
    <scope>NUCLEOTIDE SEQUENCE</scope>
    <source>
        <strain evidence="1">MN1</strain>
    </source>
</reference>
<dbReference type="Proteomes" id="UP000807769">
    <property type="component" value="Unassembled WGS sequence"/>
</dbReference>
<dbReference type="RefSeq" id="XP_041185042.1">
    <property type="nucleotide sequence ID" value="XM_041337534.1"/>
</dbReference>